<dbReference type="PANTHER" id="PTHR17985:SF8">
    <property type="entry name" value="TRANSPORT AND GOLGI ORGANIZATION PROTEIN 2 HOMOLOG"/>
    <property type="match status" value="1"/>
</dbReference>
<gene>
    <name evidence="1" type="ORF">ACFSAG_10935</name>
</gene>
<sequence>MCVVAIALDCHPRWKLVLAGNRDEFHDRAALPLGRWSDAPAVIAGRDLQAGGGWLGVSDAGRLAVVTNIRNPAGADPAKLSRGALVGDWLAHGQMPDLAALPDYNPFNLLLHDGGQTILLSNLPEPQREPLLPGIHGLSNGHPGEPWPRKSSMEAALAEWIAADETPEKLFALLRDERILDDGGIPIFIKAPVYGTRCSTVVLVDHEGEGRIIERRFHPDGSDAGESAFAFRW</sequence>
<dbReference type="EMBL" id="JBHUEL010000010">
    <property type="protein sequence ID" value="MFD1767351.1"/>
    <property type="molecule type" value="Genomic_DNA"/>
</dbReference>
<comment type="caution">
    <text evidence="1">The sequence shown here is derived from an EMBL/GenBank/DDBJ whole genome shotgun (WGS) entry which is preliminary data.</text>
</comment>
<dbReference type="InterPro" id="IPR008551">
    <property type="entry name" value="TANGO2"/>
</dbReference>
<name>A0ABW4MGR0_9SPHN</name>
<dbReference type="PANTHER" id="PTHR17985">
    <property type="entry name" value="SER/THR-RICH PROTEIN T10 IN DGCR REGION"/>
    <property type="match status" value="1"/>
</dbReference>
<protein>
    <submittedName>
        <fullName evidence="1">NRDE family protein</fullName>
    </submittedName>
</protein>
<reference evidence="2" key="1">
    <citation type="journal article" date="2019" name="Int. J. Syst. Evol. Microbiol.">
        <title>The Global Catalogue of Microorganisms (GCM) 10K type strain sequencing project: providing services to taxonomists for standard genome sequencing and annotation.</title>
        <authorList>
            <consortium name="The Broad Institute Genomics Platform"/>
            <consortium name="The Broad Institute Genome Sequencing Center for Infectious Disease"/>
            <person name="Wu L."/>
            <person name="Ma J."/>
        </authorList>
    </citation>
    <scope>NUCLEOTIDE SEQUENCE [LARGE SCALE GENOMIC DNA]</scope>
    <source>
        <strain evidence="2">CGMCC 1.12449</strain>
    </source>
</reference>
<dbReference type="Proteomes" id="UP001597215">
    <property type="component" value="Unassembled WGS sequence"/>
</dbReference>
<proteinExistence type="predicted"/>
<dbReference type="Pfam" id="PF05742">
    <property type="entry name" value="TANGO2"/>
    <property type="match status" value="1"/>
</dbReference>
<keyword evidence="2" id="KW-1185">Reference proteome</keyword>
<evidence type="ECO:0000313" key="1">
    <source>
        <dbReference type="EMBL" id="MFD1767351.1"/>
    </source>
</evidence>
<evidence type="ECO:0000313" key="2">
    <source>
        <dbReference type="Proteomes" id="UP001597215"/>
    </source>
</evidence>
<accession>A0ABW4MGR0</accession>
<organism evidence="1 2">
    <name type="scientific">Sphingorhabdus buctiana</name>
    <dbReference type="NCBI Taxonomy" id="1508805"/>
    <lineage>
        <taxon>Bacteria</taxon>
        <taxon>Pseudomonadati</taxon>
        <taxon>Pseudomonadota</taxon>
        <taxon>Alphaproteobacteria</taxon>
        <taxon>Sphingomonadales</taxon>
        <taxon>Sphingomonadaceae</taxon>
        <taxon>Sphingorhabdus</taxon>
    </lineage>
</organism>